<dbReference type="EMBL" id="CAJVPZ010008996">
    <property type="protein sequence ID" value="CAG8604102.1"/>
    <property type="molecule type" value="Genomic_DNA"/>
</dbReference>
<feature type="region of interest" description="Disordered" evidence="1">
    <location>
        <begin position="1"/>
        <end position="73"/>
    </location>
</feature>
<evidence type="ECO:0000313" key="3">
    <source>
        <dbReference type="EMBL" id="CAG8604102.1"/>
    </source>
</evidence>
<dbReference type="OrthoDB" id="2448733at2759"/>
<dbReference type="Pfam" id="PF21107">
    <property type="entry name" value="STPRs"/>
    <property type="match status" value="1"/>
</dbReference>
<proteinExistence type="predicted"/>
<feature type="compositionally biased region" description="Basic and acidic residues" evidence="1">
    <location>
        <begin position="16"/>
        <end position="73"/>
    </location>
</feature>
<feature type="domain" description="STPR" evidence="2">
    <location>
        <begin position="11"/>
        <end position="74"/>
    </location>
</feature>
<organism evidence="3 4">
    <name type="scientific">Racocetra fulgida</name>
    <dbReference type="NCBI Taxonomy" id="60492"/>
    <lineage>
        <taxon>Eukaryota</taxon>
        <taxon>Fungi</taxon>
        <taxon>Fungi incertae sedis</taxon>
        <taxon>Mucoromycota</taxon>
        <taxon>Glomeromycotina</taxon>
        <taxon>Glomeromycetes</taxon>
        <taxon>Diversisporales</taxon>
        <taxon>Gigasporaceae</taxon>
        <taxon>Racocetra</taxon>
    </lineage>
</organism>
<evidence type="ECO:0000259" key="2">
    <source>
        <dbReference type="Pfam" id="PF21107"/>
    </source>
</evidence>
<evidence type="ECO:0000256" key="1">
    <source>
        <dbReference type="SAM" id="MobiDB-lite"/>
    </source>
</evidence>
<reference evidence="3" key="1">
    <citation type="submission" date="2021-06" db="EMBL/GenBank/DDBJ databases">
        <authorList>
            <person name="Kallberg Y."/>
            <person name="Tangrot J."/>
            <person name="Rosling A."/>
        </authorList>
    </citation>
    <scope>NUCLEOTIDE SEQUENCE</scope>
    <source>
        <strain evidence="3">IN212</strain>
    </source>
</reference>
<dbReference type="InterPro" id="IPR048998">
    <property type="entry name" value="STPR"/>
</dbReference>
<dbReference type="Proteomes" id="UP000789396">
    <property type="component" value="Unassembled WGS sequence"/>
</dbReference>
<feature type="region of interest" description="Disordered" evidence="1">
    <location>
        <begin position="95"/>
        <end position="115"/>
    </location>
</feature>
<comment type="caution">
    <text evidence="3">The sequence shown here is derived from an EMBL/GenBank/DDBJ whole genome shotgun (WGS) entry which is preliminary data.</text>
</comment>
<gene>
    <name evidence="3" type="ORF">RFULGI_LOCUS6716</name>
</gene>
<dbReference type="AlphaFoldDB" id="A0A9N9CHQ1"/>
<evidence type="ECO:0000313" key="4">
    <source>
        <dbReference type="Proteomes" id="UP000789396"/>
    </source>
</evidence>
<protein>
    <submittedName>
        <fullName evidence="3">5767_t:CDS:1</fullName>
    </submittedName>
</protein>
<accession>A0A9N9CHQ1</accession>
<name>A0A9N9CHQ1_9GLOM</name>
<keyword evidence="4" id="KW-1185">Reference proteome</keyword>
<sequence length="255" mass="29814">METQSTSLKVQRMRKMRDDETPEQRETHLARDQERKRQKRALETTEEREARLARDHERKQKKRALETNEQHEERLKCQRIYHEKNNQNSRVTETHLNQNNDPQEGCSQNQNSMNTAATNNDEISASVLTESDQDQLKKFRNKMDKLKHNLCTVCKEYFPSIVLVKGKCRQCYNEKTMPKKFSAENNMDLGEVPEELKDIAIDDEIIQSLPINSPIDKQLKTISDNLDDDNEDEIITHDAIMNTLNRMQSENGAIA</sequence>